<dbReference type="GO" id="GO:0016740">
    <property type="term" value="F:transferase activity"/>
    <property type="evidence" value="ECO:0007669"/>
    <property type="project" value="UniProtKB-KW"/>
</dbReference>
<dbReference type="AlphaFoldDB" id="A0A6P0GE15"/>
<evidence type="ECO:0000313" key="3">
    <source>
        <dbReference type="Proteomes" id="UP000471126"/>
    </source>
</evidence>
<evidence type="ECO:0000313" key="2">
    <source>
        <dbReference type="EMBL" id="NEM04989.1"/>
    </source>
</evidence>
<dbReference type="Pfam" id="PF04230">
    <property type="entry name" value="PS_pyruv_trans"/>
    <property type="match status" value="1"/>
</dbReference>
<dbReference type="EMBL" id="JAAGWE010000007">
    <property type="protein sequence ID" value="NEM04989.1"/>
    <property type="molecule type" value="Genomic_DNA"/>
</dbReference>
<keyword evidence="2" id="KW-0808">Transferase</keyword>
<dbReference type="PANTHER" id="PTHR36836:SF1">
    <property type="entry name" value="COLANIC ACID BIOSYNTHESIS PROTEIN WCAK"/>
    <property type="match status" value="1"/>
</dbReference>
<sequence length="410" mass="43841">MAPSDRSGAARTGVGVYYLISTAGHPNLGDELITRSWLRVLAERAPDVDVWLDCPNPAGAQALLADAHPRLRCVDTLFRLCWEAPSDDAWEVAAFVGRALDDHGQAPRWVPGLRRFGQAAVVHLIGGGFVNGVWPRHLGLLAALDWAARHGAQAAMTGQGLAPLGEDTVSLVRRLVRRLDTVDVRDRTSADLLGLPEAHSGDDLWLAEMPTLIDAERAAGIDAVVCVQGDQLDGRGCERLTEQCLAHLDRWGADPARTAVLECIPRVDRGIFDRLAGLLPGLQFVSWVELLEHGVPAAAHQRWFSTRFHPHLIASAMGARGVAVPVRPGYYDVKHGSLIEAGSAWHLVEPGSGGVAELEADRPGTLAVTGAQVRSRKLAIAGRLYGPGLPGPVVPAPRADRRLLATAGTS</sequence>
<accession>A0A6P0GE15</accession>
<gene>
    <name evidence="2" type="ORF">GCU54_02980</name>
</gene>
<dbReference type="PANTHER" id="PTHR36836">
    <property type="entry name" value="COLANIC ACID BIOSYNTHESIS PROTEIN WCAK"/>
    <property type="match status" value="1"/>
</dbReference>
<evidence type="ECO:0000259" key="1">
    <source>
        <dbReference type="Pfam" id="PF04230"/>
    </source>
</evidence>
<feature type="domain" description="Polysaccharide pyruvyl transferase" evidence="1">
    <location>
        <begin position="27"/>
        <end position="195"/>
    </location>
</feature>
<dbReference type="InterPro" id="IPR007345">
    <property type="entry name" value="Polysacch_pyruvyl_Trfase"/>
</dbReference>
<comment type="caution">
    <text evidence="2">The sequence shown here is derived from an EMBL/GenBank/DDBJ whole genome shotgun (WGS) entry which is preliminary data.</text>
</comment>
<proteinExistence type="predicted"/>
<protein>
    <submittedName>
        <fullName evidence="2">Polysaccharide pyruvyl transferase family protein</fullName>
    </submittedName>
</protein>
<name>A0A6P0GE15_9ACTN</name>
<reference evidence="2 3" key="1">
    <citation type="submission" date="2019-12" db="EMBL/GenBank/DDBJ databases">
        <title>WGS of CPCC 203550 I12A-02606.</title>
        <authorList>
            <person name="Jiang Z."/>
        </authorList>
    </citation>
    <scope>NUCLEOTIDE SEQUENCE [LARGE SCALE GENOMIC DNA]</scope>
    <source>
        <strain evidence="2 3">I12A-02606</strain>
    </source>
</reference>
<dbReference type="Proteomes" id="UP000471126">
    <property type="component" value="Unassembled WGS sequence"/>
</dbReference>
<organism evidence="2 3">
    <name type="scientific">Geodermatophilus normandii</name>
    <dbReference type="NCBI Taxonomy" id="1137989"/>
    <lineage>
        <taxon>Bacteria</taxon>
        <taxon>Bacillati</taxon>
        <taxon>Actinomycetota</taxon>
        <taxon>Actinomycetes</taxon>
        <taxon>Geodermatophilales</taxon>
        <taxon>Geodermatophilaceae</taxon>
        <taxon>Geodermatophilus</taxon>
    </lineage>
</organism>